<keyword evidence="2" id="KW-1185">Reference proteome</keyword>
<sequence length="296" mass="32894">MNNLSNAALSNRHCFSFKPIPTLALYILTLLFFLGLAVSLFILIVVQNAAFFVSFILLSALVLAFLIWNTLNWKSKFAIFFFLRSYPDSDLRLAKEGQLVKITGLATCGGVSLESSYEKATRCVYASTLLYECGGFGLRPAKINKSCFGWNLAYSERLCTDFYITDQKSGTRVVVKAGSGCKVIPLIAESKIIQTTAKCRILSPHLRKWLRERNLSAEARSLRLEEGYVQEGSSVTVIGMLQRNNDIVMIIQPPEIISTGCMWPKLLLPVDIDGLIIGVSRQAGPVESVEHLEQQV</sequence>
<name>A0ACB9MXZ4_BAUVA</name>
<proteinExistence type="predicted"/>
<dbReference type="Proteomes" id="UP000828941">
    <property type="component" value="Chromosome 8"/>
</dbReference>
<organism evidence="1 2">
    <name type="scientific">Bauhinia variegata</name>
    <name type="common">Purple orchid tree</name>
    <name type="synonym">Phanera variegata</name>
    <dbReference type="NCBI Taxonomy" id="167791"/>
    <lineage>
        <taxon>Eukaryota</taxon>
        <taxon>Viridiplantae</taxon>
        <taxon>Streptophyta</taxon>
        <taxon>Embryophyta</taxon>
        <taxon>Tracheophyta</taxon>
        <taxon>Spermatophyta</taxon>
        <taxon>Magnoliopsida</taxon>
        <taxon>eudicotyledons</taxon>
        <taxon>Gunneridae</taxon>
        <taxon>Pentapetalae</taxon>
        <taxon>rosids</taxon>
        <taxon>fabids</taxon>
        <taxon>Fabales</taxon>
        <taxon>Fabaceae</taxon>
        <taxon>Cercidoideae</taxon>
        <taxon>Cercideae</taxon>
        <taxon>Bauhiniinae</taxon>
        <taxon>Bauhinia</taxon>
    </lineage>
</organism>
<comment type="caution">
    <text evidence="1">The sequence shown here is derived from an EMBL/GenBank/DDBJ whole genome shotgun (WGS) entry which is preliminary data.</text>
</comment>
<reference evidence="1 2" key="1">
    <citation type="journal article" date="2022" name="DNA Res.">
        <title>Chromosomal-level genome assembly of the orchid tree Bauhinia variegata (Leguminosae; Cercidoideae) supports the allotetraploid origin hypothesis of Bauhinia.</title>
        <authorList>
            <person name="Zhong Y."/>
            <person name="Chen Y."/>
            <person name="Zheng D."/>
            <person name="Pang J."/>
            <person name="Liu Y."/>
            <person name="Luo S."/>
            <person name="Meng S."/>
            <person name="Qian L."/>
            <person name="Wei D."/>
            <person name="Dai S."/>
            <person name="Zhou R."/>
        </authorList>
    </citation>
    <scope>NUCLEOTIDE SEQUENCE [LARGE SCALE GENOMIC DNA]</scope>
    <source>
        <strain evidence="1">BV-YZ2020</strain>
    </source>
</reference>
<accession>A0ACB9MXZ4</accession>
<evidence type="ECO:0000313" key="1">
    <source>
        <dbReference type="EMBL" id="KAI4328957.1"/>
    </source>
</evidence>
<protein>
    <submittedName>
        <fullName evidence="1">Uncharacterized protein</fullName>
    </submittedName>
</protein>
<dbReference type="EMBL" id="CM039433">
    <property type="protein sequence ID" value="KAI4328957.1"/>
    <property type="molecule type" value="Genomic_DNA"/>
</dbReference>
<gene>
    <name evidence="1" type="ORF">L6164_021267</name>
</gene>
<evidence type="ECO:0000313" key="2">
    <source>
        <dbReference type="Proteomes" id="UP000828941"/>
    </source>
</evidence>